<reference evidence="2 3" key="1">
    <citation type="submission" date="2017-06" db="EMBL/GenBank/DDBJ databases">
        <title>the draft geome sequence of Illustriluteabacillus marina B3227.</title>
        <authorList>
            <person name="He R.-H."/>
            <person name="Du Z.-J."/>
        </authorList>
    </citation>
    <scope>NUCLEOTIDE SEQUENCE [LARGE SCALE GENOMIC DNA]</scope>
    <source>
        <strain evidence="2 3">B3227</strain>
    </source>
</reference>
<dbReference type="CDD" id="cd00085">
    <property type="entry name" value="HNHc"/>
    <property type="match status" value="1"/>
</dbReference>
<dbReference type="AlphaFoldDB" id="A0A2I0QT93"/>
<dbReference type="InterPro" id="IPR002711">
    <property type="entry name" value="HNH"/>
</dbReference>
<dbReference type="PANTHER" id="PTHR33877">
    <property type="entry name" value="SLL1193 PROTEIN"/>
    <property type="match status" value="1"/>
</dbReference>
<evidence type="ECO:0000259" key="1">
    <source>
        <dbReference type="SMART" id="SM00507"/>
    </source>
</evidence>
<evidence type="ECO:0000313" key="3">
    <source>
        <dbReference type="Proteomes" id="UP000243524"/>
    </source>
</evidence>
<comment type="caution">
    <text evidence="2">The sequence shown here is derived from an EMBL/GenBank/DDBJ whole genome shotgun (WGS) entry which is preliminary data.</text>
</comment>
<dbReference type="EMBL" id="PJNH01000002">
    <property type="protein sequence ID" value="PKR77561.1"/>
    <property type="molecule type" value="Genomic_DNA"/>
</dbReference>
<dbReference type="PANTHER" id="PTHR33877:SF1">
    <property type="entry name" value="TYPE IV METHYL-DIRECTED RESTRICTION ENZYME ECOKMCRA"/>
    <property type="match status" value="1"/>
</dbReference>
<evidence type="ECO:0000313" key="2">
    <source>
        <dbReference type="EMBL" id="PKR77561.1"/>
    </source>
</evidence>
<dbReference type="GO" id="GO:0004519">
    <property type="term" value="F:endonuclease activity"/>
    <property type="evidence" value="ECO:0007669"/>
    <property type="project" value="UniProtKB-KW"/>
</dbReference>
<keyword evidence="2" id="KW-0255">Endonuclease</keyword>
<sequence length="269" mass="31228">MAPKEQHLALSSGVGLAGFAVTNFWDYGWEAIDCFKEEIIDSVIKPTKVTAIHHYLSFFQDIYEEIDTMSKNGDDIRQVYEFIVRTLNEVNLSSDLPEPDFDKCSDQHGHFDCGCTEVIEKWIDYASDNSTKINDLIVHSAFQFIFQDRNFLHDFHFKLSELIEKEMNYIMRKYPECLTQKKKLRRQNFPVWLKQAVFYRDKGTCVICRCDLSNLIRSQNQIHIDHIIPLNVNGTNDASNMQLLCDSCNTSKGDRSTETSSINVPFWNL</sequence>
<keyword evidence="3" id="KW-1185">Reference proteome</keyword>
<dbReference type="SMART" id="SM00507">
    <property type="entry name" value="HNHc"/>
    <property type="match status" value="1"/>
</dbReference>
<keyword evidence="2" id="KW-0540">Nuclease</keyword>
<feature type="domain" description="HNH nuclease" evidence="1">
    <location>
        <begin position="192"/>
        <end position="250"/>
    </location>
</feature>
<proteinExistence type="predicted"/>
<dbReference type="InterPro" id="IPR052892">
    <property type="entry name" value="NA-targeting_endonuclease"/>
</dbReference>
<dbReference type="Gene3D" id="1.10.30.50">
    <property type="match status" value="1"/>
</dbReference>
<dbReference type="GO" id="GO:0003676">
    <property type="term" value="F:nucleic acid binding"/>
    <property type="evidence" value="ECO:0007669"/>
    <property type="project" value="InterPro"/>
</dbReference>
<name>A0A2I0QT93_9BACI</name>
<dbReference type="RefSeq" id="WP_101331169.1">
    <property type="nucleotide sequence ID" value="NZ_PJNH01000002.1"/>
</dbReference>
<dbReference type="OrthoDB" id="9802901at2"/>
<dbReference type="Proteomes" id="UP000243524">
    <property type="component" value="Unassembled WGS sequence"/>
</dbReference>
<dbReference type="InterPro" id="IPR003615">
    <property type="entry name" value="HNH_nuc"/>
</dbReference>
<keyword evidence="2" id="KW-0378">Hydrolase</keyword>
<protein>
    <submittedName>
        <fullName evidence="2">HNH endonuclease</fullName>
    </submittedName>
</protein>
<accession>A0A2I0QT93</accession>
<dbReference type="GO" id="GO:0008270">
    <property type="term" value="F:zinc ion binding"/>
    <property type="evidence" value="ECO:0007669"/>
    <property type="project" value="InterPro"/>
</dbReference>
<dbReference type="Pfam" id="PF01844">
    <property type="entry name" value="HNH"/>
    <property type="match status" value="1"/>
</dbReference>
<gene>
    <name evidence="2" type="ORF">CEY16_06370</name>
</gene>
<organism evidence="2 3">
    <name type="scientific">Halalkalibacillus sediminis</name>
    <dbReference type="NCBI Taxonomy" id="2018042"/>
    <lineage>
        <taxon>Bacteria</taxon>
        <taxon>Bacillati</taxon>
        <taxon>Bacillota</taxon>
        <taxon>Bacilli</taxon>
        <taxon>Bacillales</taxon>
        <taxon>Bacillaceae</taxon>
        <taxon>Halalkalibacillus</taxon>
    </lineage>
</organism>